<feature type="region of interest" description="Disordered" evidence="1">
    <location>
        <begin position="48"/>
        <end position="71"/>
    </location>
</feature>
<dbReference type="EMBL" id="CAJVCH010329090">
    <property type="protein sequence ID" value="CAG7786899.1"/>
    <property type="molecule type" value="Genomic_DNA"/>
</dbReference>
<sequence>MANRLLYFDTSPKAAIVAMVKDPWTTLGEYPFIRVDCLNEHQFQTGEDCRRNRKKQSGQTRRNPNTLFVGC</sequence>
<gene>
    <name evidence="2" type="ORF">AFUS01_LOCUS25448</name>
</gene>
<evidence type="ECO:0000256" key="1">
    <source>
        <dbReference type="SAM" id="MobiDB-lite"/>
    </source>
</evidence>
<feature type="compositionally biased region" description="Polar residues" evidence="1">
    <location>
        <begin position="57"/>
        <end position="71"/>
    </location>
</feature>
<dbReference type="Proteomes" id="UP000708208">
    <property type="component" value="Unassembled WGS sequence"/>
</dbReference>
<protein>
    <submittedName>
        <fullName evidence="2">Uncharacterized protein</fullName>
    </submittedName>
</protein>
<organism evidence="2 3">
    <name type="scientific">Allacma fusca</name>
    <dbReference type="NCBI Taxonomy" id="39272"/>
    <lineage>
        <taxon>Eukaryota</taxon>
        <taxon>Metazoa</taxon>
        <taxon>Ecdysozoa</taxon>
        <taxon>Arthropoda</taxon>
        <taxon>Hexapoda</taxon>
        <taxon>Collembola</taxon>
        <taxon>Symphypleona</taxon>
        <taxon>Sminthuridae</taxon>
        <taxon>Allacma</taxon>
    </lineage>
</organism>
<reference evidence="2" key="1">
    <citation type="submission" date="2021-06" db="EMBL/GenBank/DDBJ databases">
        <authorList>
            <person name="Hodson N. C."/>
            <person name="Mongue J. A."/>
            <person name="Jaron S. K."/>
        </authorList>
    </citation>
    <scope>NUCLEOTIDE SEQUENCE</scope>
</reference>
<accession>A0A8J2PI71</accession>
<name>A0A8J2PI71_9HEXA</name>
<dbReference type="AlphaFoldDB" id="A0A8J2PI71"/>
<proteinExistence type="predicted"/>
<comment type="caution">
    <text evidence="2">The sequence shown here is derived from an EMBL/GenBank/DDBJ whole genome shotgun (WGS) entry which is preliminary data.</text>
</comment>
<evidence type="ECO:0000313" key="3">
    <source>
        <dbReference type="Proteomes" id="UP000708208"/>
    </source>
</evidence>
<evidence type="ECO:0000313" key="2">
    <source>
        <dbReference type="EMBL" id="CAG7786899.1"/>
    </source>
</evidence>
<keyword evidence="3" id="KW-1185">Reference proteome</keyword>